<protein>
    <submittedName>
        <fullName evidence="1">Uncharacterized protein</fullName>
    </submittedName>
</protein>
<dbReference type="EMBL" id="REGN01001094">
    <property type="protein sequence ID" value="RNA37107.1"/>
    <property type="molecule type" value="Genomic_DNA"/>
</dbReference>
<proteinExistence type="predicted"/>
<evidence type="ECO:0000313" key="2">
    <source>
        <dbReference type="Proteomes" id="UP000276133"/>
    </source>
</evidence>
<gene>
    <name evidence="1" type="ORF">BpHYR1_045288</name>
</gene>
<accession>A0A3M7SNB6</accession>
<name>A0A3M7SNB6_BRAPC</name>
<keyword evidence="2" id="KW-1185">Reference proteome</keyword>
<dbReference type="AlphaFoldDB" id="A0A3M7SNB6"/>
<dbReference type="Proteomes" id="UP000276133">
    <property type="component" value="Unassembled WGS sequence"/>
</dbReference>
<reference evidence="1 2" key="1">
    <citation type="journal article" date="2018" name="Sci. Rep.">
        <title>Genomic signatures of local adaptation to the degree of environmental predictability in rotifers.</title>
        <authorList>
            <person name="Franch-Gras L."/>
            <person name="Hahn C."/>
            <person name="Garcia-Roger E.M."/>
            <person name="Carmona M.J."/>
            <person name="Serra M."/>
            <person name="Gomez A."/>
        </authorList>
    </citation>
    <scope>NUCLEOTIDE SEQUENCE [LARGE SCALE GENOMIC DNA]</scope>
    <source>
        <strain evidence="1">HYR1</strain>
    </source>
</reference>
<comment type="caution">
    <text evidence="1">The sequence shown here is derived from an EMBL/GenBank/DDBJ whole genome shotgun (WGS) entry which is preliminary data.</text>
</comment>
<organism evidence="1 2">
    <name type="scientific">Brachionus plicatilis</name>
    <name type="common">Marine rotifer</name>
    <name type="synonym">Brachionus muelleri</name>
    <dbReference type="NCBI Taxonomy" id="10195"/>
    <lineage>
        <taxon>Eukaryota</taxon>
        <taxon>Metazoa</taxon>
        <taxon>Spiralia</taxon>
        <taxon>Gnathifera</taxon>
        <taxon>Rotifera</taxon>
        <taxon>Eurotatoria</taxon>
        <taxon>Monogononta</taxon>
        <taxon>Pseudotrocha</taxon>
        <taxon>Ploima</taxon>
        <taxon>Brachionidae</taxon>
        <taxon>Brachionus</taxon>
    </lineage>
</organism>
<sequence>MTATNNSRLFFIYHHFSCEFKLATHLLYLTPVILVETNIKNNENFVIEIDTCAKFQDISINLKLLDYQIITFKLSTRNGLIQIYNIEREMLLASD</sequence>
<evidence type="ECO:0000313" key="1">
    <source>
        <dbReference type="EMBL" id="RNA37107.1"/>
    </source>
</evidence>